<keyword evidence="3" id="KW-1185">Reference proteome</keyword>
<accession>A0ABQ3GPQ0</accession>
<name>A0ABQ3GPQ0_9GAMM</name>
<proteinExistence type="predicted"/>
<organism evidence="2 3">
    <name type="scientific">Psychrobacter glaciei</name>
    <dbReference type="NCBI Taxonomy" id="619771"/>
    <lineage>
        <taxon>Bacteria</taxon>
        <taxon>Pseudomonadati</taxon>
        <taxon>Pseudomonadota</taxon>
        <taxon>Gammaproteobacteria</taxon>
        <taxon>Moraxellales</taxon>
        <taxon>Moraxellaceae</taxon>
        <taxon>Psychrobacter</taxon>
    </lineage>
</organism>
<dbReference type="Proteomes" id="UP000610203">
    <property type="component" value="Unassembled WGS sequence"/>
</dbReference>
<feature type="region of interest" description="Disordered" evidence="1">
    <location>
        <begin position="428"/>
        <end position="453"/>
    </location>
</feature>
<evidence type="ECO:0000313" key="3">
    <source>
        <dbReference type="Proteomes" id="UP000610203"/>
    </source>
</evidence>
<protein>
    <submittedName>
        <fullName evidence="2">Uncharacterized protein</fullName>
    </submittedName>
</protein>
<evidence type="ECO:0000256" key="1">
    <source>
        <dbReference type="SAM" id="MobiDB-lite"/>
    </source>
</evidence>
<comment type="caution">
    <text evidence="2">The sequence shown here is derived from an EMBL/GenBank/DDBJ whole genome shotgun (WGS) entry which is preliminary data.</text>
</comment>
<sequence length="522" mass="61237">MRYNRAYFIDFDYVELGKFRSLYTLIMDVIFIMEEPQLNKNTFNKEYITSKVNQLTAHESYWCLYYLNQMKPIEKVFLVKDDRNCKKKLVTILEIRRYSPIRVDKLLVEMSAIIIPQSHISWLHGKDRATLWFVMALRSSDYKIKYITTREEIMTANHDITYSKNIYYFSRKIIDPKDYQLEYTIHQKIAVLNRLRDIFILSKIRDNELEWLDRKDRKQIDWAYRYMLNKRSKNNILNTYLGASDYIYFDIDETASRYNHILASFDYMGFTFLNSTTISSPVPLNHYTFETRTKFIRTMKNTWQKQKSRLKTLKDIDSNIKLNNPTTKTSKGVYINKQILKEQAFKATSTVYNTKNYSCLGYYEKPHLSLFETEQTLQVQNNTHESLLVDCEGNDIININVQVKALDLPPDIEDSVCIINAEPVVNAEQNQSDDKTVSLDNADDTATENSMDEAINRHEDIIPPPNISTMETNDPTTKLQAIDSNLASAKTLHNIDDNMADDDPFLVNAELIRQKTGKTYIN</sequence>
<reference evidence="3" key="1">
    <citation type="journal article" date="2019" name="Int. J. Syst. Evol. Microbiol.">
        <title>The Global Catalogue of Microorganisms (GCM) 10K type strain sequencing project: providing services to taxonomists for standard genome sequencing and annotation.</title>
        <authorList>
            <consortium name="The Broad Institute Genomics Platform"/>
            <consortium name="The Broad Institute Genome Sequencing Center for Infectious Disease"/>
            <person name="Wu L."/>
            <person name="Ma J."/>
        </authorList>
    </citation>
    <scope>NUCLEOTIDE SEQUENCE [LARGE SCALE GENOMIC DNA]</scope>
    <source>
        <strain evidence="3">KCTC 42280</strain>
    </source>
</reference>
<evidence type="ECO:0000313" key="2">
    <source>
        <dbReference type="EMBL" id="GHD26687.1"/>
    </source>
</evidence>
<dbReference type="EMBL" id="BMZR01000001">
    <property type="protein sequence ID" value="GHD26687.1"/>
    <property type="molecule type" value="Genomic_DNA"/>
</dbReference>
<gene>
    <name evidence="2" type="ORF">GCM10016272_03860</name>
</gene>